<dbReference type="AlphaFoldDB" id="A0A1H0W0X1"/>
<feature type="chain" id="PRO_5011592533" description="Glycosyltransferase" evidence="1">
    <location>
        <begin position="25"/>
        <end position="214"/>
    </location>
</feature>
<dbReference type="STRING" id="94869.SAMN04488529_12416"/>
<evidence type="ECO:0000313" key="2">
    <source>
        <dbReference type="EMBL" id="SDP84153.1"/>
    </source>
</evidence>
<dbReference type="RefSeq" id="WP_089973579.1">
    <property type="nucleotide sequence ID" value="NZ_FNJM01000024.1"/>
</dbReference>
<feature type="signal peptide" evidence="1">
    <location>
        <begin position="1"/>
        <end position="24"/>
    </location>
</feature>
<dbReference type="Proteomes" id="UP000198597">
    <property type="component" value="Unassembled WGS sequence"/>
</dbReference>
<gene>
    <name evidence="2" type="ORF">SAMN04488529_12416</name>
</gene>
<reference evidence="2 3" key="1">
    <citation type="submission" date="2016-10" db="EMBL/GenBank/DDBJ databases">
        <authorList>
            <person name="de Groot N.N."/>
        </authorList>
    </citation>
    <scope>NUCLEOTIDE SEQUENCE [LARGE SCALE GENOMIC DNA]</scope>
    <source>
        <strain evidence="2 3">DSM 12272</strain>
    </source>
</reference>
<organism evidence="2 3">
    <name type="scientific">Clostridium gasigenes</name>
    <dbReference type="NCBI Taxonomy" id="94869"/>
    <lineage>
        <taxon>Bacteria</taxon>
        <taxon>Bacillati</taxon>
        <taxon>Bacillota</taxon>
        <taxon>Clostridia</taxon>
        <taxon>Eubacteriales</taxon>
        <taxon>Clostridiaceae</taxon>
        <taxon>Clostridium</taxon>
    </lineage>
</organism>
<evidence type="ECO:0000256" key="1">
    <source>
        <dbReference type="SAM" id="SignalP"/>
    </source>
</evidence>
<evidence type="ECO:0008006" key="4">
    <source>
        <dbReference type="Google" id="ProtNLM"/>
    </source>
</evidence>
<protein>
    <recommendedName>
        <fullName evidence="4">Glycosyltransferase</fullName>
    </recommendedName>
</protein>
<sequence length="214" mass="24417">MKKFLKTLLIPLFLLTLIPFKAQALDRIASEDISYNKSTCNLMMAERQLWIDHVSWTRSFIISDLSSLEDKGPVLERLLKNQDDIGNSIKPYYGEEAGNKLAALLREHIGIAGQVTDAAKNGNKDDLEKYNKLWYENADKIADFLSSANPNYSNKALKDMLHKHLDFVTAQVVSRLNKDWKADISSYDKGEAHMIMFADMLTDGIIKQFPKKFK</sequence>
<dbReference type="OrthoDB" id="2603324at2"/>
<name>A0A1H0W0X1_9CLOT</name>
<keyword evidence="3" id="KW-1185">Reference proteome</keyword>
<dbReference type="EMBL" id="FNJM01000024">
    <property type="protein sequence ID" value="SDP84153.1"/>
    <property type="molecule type" value="Genomic_DNA"/>
</dbReference>
<proteinExistence type="predicted"/>
<keyword evidence="1" id="KW-0732">Signal</keyword>
<evidence type="ECO:0000313" key="3">
    <source>
        <dbReference type="Proteomes" id="UP000198597"/>
    </source>
</evidence>
<accession>A0A1H0W0X1</accession>